<proteinExistence type="predicted"/>
<name>X1HGL7_9ZZZZ</name>
<dbReference type="EMBL" id="BARU01027006">
    <property type="protein sequence ID" value="GAH69336.1"/>
    <property type="molecule type" value="Genomic_DNA"/>
</dbReference>
<accession>X1HGL7</accession>
<comment type="caution">
    <text evidence="1">The sequence shown here is derived from an EMBL/GenBank/DDBJ whole genome shotgun (WGS) entry which is preliminary data.</text>
</comment>
<reference evidence="1" key="1">
    <citation type="journal article" date="2014" name="Front. Microbiol.">
        <title>High frequency of phylogenetically diverse reductive dehalogenase-homologous genes in deep subseafloor sedimentary metagenomes.</title>
        <authorList>
            <person name="Kawai M."/>
            <person name="Futagami T."/>
            <person name="Toyoda A."/>
            <person name="Takaki Y."/>
            <person name="Nishi S."/>
            <person name="Hori S."/>
            <person name="Arai W."/>
            <person name="Tsubouchi T."/>
            <person name="Morono Y."/>
            <person name="Uchiyama I."/>
            <person name="Ito T."/>
            <person name="Fujiyama A."/>
            <person name="Inagaki F."/>
            <person name="Takami H."/>
        </authorList>
    </citation>
    <scope>NUCLEOTIDE SEQUENCE</scope>
    <source>
        <strain evidence="1">Expedition CK06-06</strain>
    </source>
</reference>
<evidence type="ECO:0000313" key="1">
    <source>
        <dbReference type="EMBL" id="GAH69336.1"/>
    </source>
</evidence>
<sequence>MYVQLNSSTALAEALVEALSGLPRSQDFPMPTNLKKPETNPQTLLKVFQELVSQSRIS</sequence>
<dbReference type="AlphaFoldDB" id="X1HGL7"/>
<protein>
    <submittedName>
        <fullName evidence="1">Uncharacterized protein</fullName>
    </submittedName>
</protein>
<organism evidence="1">
    <name type="scientific">marine sediment metagenome</name>
    <dbReference type="NCBI Taxonomy" id="412755"/>
    <lineage>
        <taxon>unclassified sequences</taxon>
        <taxon>metagenomes</taxon>
        <taxon>ecological metagenomes</taxon>
    </lineage>
</organism>
<gene>
    <name evidence="1" type="ORF">S03H2_43312</name>
</gene>
<feature type="non-terminal residue" evidence="1">
    <location>
        <position position="58"/>
    </location>
</feature>